<feature type="region of interest" description="Disordered" evidence="7">
    <location>
        <begin position="506"/>
        <end position="562"/>
    </location>
</feature>
<protein>
    <recommendedName>
        <fullName evidence="3">Vacuolar membrane-associated protein IML1</fullName>
    </recommendedName>
    <alternativeName>
        <fullName evidence="4">Vacuolar membrane-associated protein iml1</fullName>
    </alternativeName>
</protein>
<dbReference type="SUPFAM" id="SSF46785">
    <property type="entry name" value="Winged helix' DNA-binding domain"/>
    <property type="match status" value="1"/>
</dbReference>
<dbReference type="EMBL" id="BAUL01000385">
    <property type="protein sequence ID" value="GAE00200.1"/>
    <property type="molecule type" value="Genomic_DNA"/>
</dbReference>
<feature type="compositionally biased region" description="Polar residues" evidence="7">
    <location>
        <begin position="20"/>
        <end position="31"/>
    </location>
</feature>
<dbReference type="GO" id="GO:0005774">
    <property type="term" value="C:vacuolar membrane"/>
    <property type="evidence" value="ECO:0007669"/>
    <property type="project" value="UniProtKB-SubCell"/>
</dbReference>
<dbReference type="Proteomes" id="UP000018001">
    <property type="component" value="Unassembled WGS sequence"/>
</dbReference>
<evidence type="ECO:0000313" key="10">
    <source>
        <dbReference type="Proteomes" id="UP000018001"/>
    </source>
</evidence>
<dbReference type="CDD" id="cd04449">
    <property type="entry name" value="DEP_DEPDC5-like"/>
    <property type="match status" value="1"/>
</dbReference>
<dbReference type="FunCoup" id="V5FQ48">
    <property type="interactions" value="597"/>
</dbReference>
<feature type="region of interest" description="Disordered" evidence="7">
    <location>
        <begin position="20"/>
        <end position="53"/>
    </location>
</feature>
<organism evidence="9 10">
    <name type="scientific">Byssochlamys spectabilis (strain No. 5 / NBRC 109023)</name>
    <name type="common">Paecilomyces variotii</name>
    <dbReference type="NCBI Taxonomy" id="1356009"/>
    <lineage>
        <taxon>Eukaryota</taxon>
        <taxon>Fungi</taxon>
        <taxon>Dikarya</taxon>
        <taxon>Ascomycota</taxon>
        <taxon>Pezizomycotina</taxon>
        <taxon>Eurotiomycetes</taxon>
        <taxon>Eurotiomycetidae</taxon>
        <taxon>Eurotiales</taxon>
        <taxon>Thermoascaceae</taxon>
        <taxon>Paecilomyces</taxon>
    </lineage>
</organism>
<evidence type="ECO:0000259" key="8">
    <source>
        <dbReference type="PROSITE" id="PS50186"/>
    </source>
</evidence>
<feature type="compositionally biased region" description="Polar residues" evidence="7">
    <location>
        <begin position="1469"/>
        <end position="1480"/>
    </location>
</feature>
<dbReference type="GO" id="GO:0035556">
    <property type="term" value="P:intracellular signal transduction"/>
    <property type="evidence" value="ECO:0007669"/>
    <property type="project" value="InterPro"/>
</dbReference>
<name>V5FQ48_BYSSN</name>
<dbReference type="InterPro" id="IPR036388">
    <property type="entry name" value="WH-like_DNA-bd_sf"/>
</dbReference>
<dbReference type="InterPro" id="IPR036390">
    <property type="entry name" value="WH_DNA-bd_sf"/>
</dbReference>
<proteinExistence type="inferred from homology"/>
<keyword evidence="10" id="KW-1185">Reference proteome</keyword>
<dbReference type="Pfam" id="PF00610">
    <property type="entry name" value="DEP"/>
    <property type="match status" value="1"/>
</dbReference>
<feature type="compositionally biased region" description="Polar residues" evidence="7">
    <location>
        <begin position="511"/>
        <end position="524"/>
    </location>
</feature>
<feature type="compositionally biased region" description="Basic residues" evidence="7">
    <location>
        <begin position="728"/>
        <end position="737"/>
    </location>
</feature>
<dbReference type="HOGENOM" id="CLU_000935_1_1_1"/>
<feature type="region of interest" description="Disordered" evidence="7">
    <location>
        <begin position="940"/>
        <end position="963"/>
    </location>
</feature>
<dbReference type="PROSITE" id="PS50186">
    <property type="entry name" value="DEP"/>
    <property type="match status" value="1"/>
</dbReference>
<comment type="similarity">
    <text evidence="2">Belongs to the IML1 family.</text>
</comment>
<evidence type="ECO:0000313" key="9">
    <source>
        <dbReference type="EMBL" id="GAE00200.1"/>
    </source>
</evidence>
<dbReference type="eggNOG" id="KOG3572">
    <property type="taxonomic scope" value="Eukaryota"/>
</dbReference>
<dbReference type="SMART" id="SM00049">
    <property type="entry name" value="DEP"/>
    <property type="match status" value="1"/>
</dbReference>
<evidence type="ECO:0000256" key="1">
    <source>
        <dbReference type="ARBA" id="ARBA00004148"/>
    </source>
</evidence>
<dbReference type="Pfam" id="PF19418">
    <property type="entry name" value="DEPDC5_CTD"/>
    <property type="match status" value="1"/>
</dbReference>
<feature type="compositionally biased region" description="Polar residues" evidence="7">
    <location>
        <begin position="119"/>
        <end position="133"/>
    </location>
</feature>
<evidence type="ECO:0000256" key="6">
    <source>
        <dbReference type="ARBA" id="ARBA00023136"/>
    </source>
</evidence>
<dbReference type="GO" id="GO:1904262">
    <property type="term" value="P:negative regulation of TORC1 signaling"/>
    <property type="evidence" value="ECO:0007669"/>
    <property type="project" value="TreeGrafter"/>
</dbReference>
<feature type="compositionally biased region" description="Polar residues" evidence="7">
    <location>
        <begin position="856"/>
        <end position="867"/>
    </location>
</feature>
<dbReference type="InterPro" id="IPR027244">
    <property type="entry name" value="IML1"/>
</dbReference>
<dbReference type="PANTHER" id="PTHR13179">
    <property type="entry name" value="DEP DOMAIN CONTAINING PROTEIN 5"/>
    <property type="match status" value="1"/>
</dbReference>
<reference evidence="10" key="1">
    <citation type="journal article" date="2014" name="Genome Announc.">
        <title>Draft genome sequence of the formaldehyde-resistant fungus Byssochlamys spectabilis No. 5 (anamorph Paecilomyces variotii No. 5) (NBRC109023).</title>
        <authorList>
            <person name="Oka T."/>
            <person name="Ekino K."/>
            <person name="Fukuda K."/>
            <person name="Nomura Y."/>
        </authorList>
    </citation>
    <scope>NUCLEOTIDE SEQUENCE [LARGE SCALE GENOMIC DNA]</scope>
    <source>
        <strain evidence="10">No. 5 / NBRC 109023</strain>
    </source>
</reference>
<dbReference type="InterPro" id="IPR057068">
    <property type="entry name" value="IML1_N_fung"/>
</dbReference>
<dbReference type="GO" id="GO:0010508">
    <property type="term" value="P:positive regulation of autophagy"/>
    <property type="evidence" value="ECO:0007669"/>
    <property type="project" value="TreeGrafter"/>
</dbReference>
<dbReference type="InterPro" id="IPR000591">
    <property type="entry name" value="DEP_dom"/>
</dbReference>
<feature type="compositionally biased region" description="Low complexity" evidence="7">
    <location>
        <begin position="772"/>
        <end position="789"/>
    </location>
</feature>
<dbReference type="InterPro" id="IPR045838">
    <property type="entry name" value="DEPDC5_CTD"/>
</dbReference>
<dbReference type="InParanoid" id="V5FQ48"/>
<gene>
    <name evidence="9" type="ORF">PVAR5_8938</name>
</gene>
<feature type="compositionally biased region" description="Low complexity" evidence="7">
    <location>
        <begin position="873"/>
        <end position="886"/>
    </location>
</feature>
<feature type="compositionally biased region" description="Polar residues" evidence="7">
    <location>
        <begin position="809"/>
        <end position="823"/>
    </location>
</feature>
<feature type="region of interest" description="Disordered" evidence="7">
    <location>
        <begin position="96"/>
        <end position="133"/>
    </location>
</feature>
<feature type="region of interest" description="Disordered" evidence="7">
    <location>
        <begin position="1687"/>
        <end position="1712"/>
    </location>
</feature>
<feature type="region of interest" description="Disordered" evidence="7">
    <location>
        <begin position="720"/>
        <end position="897"/>
    </location>
</feature>
<dbReference type="InterPro" id="IPR048255">
    <property type="entry name" value="IML1_N"/>
</dbReference>
<feature type="compositionally biased region" description="Polar residues" evidence="7">
    <location>
        <begin position="533"/>
        <end position="548"/>
    </location>
</feature>
<dbReference type="GO" id="GO:0005096">
    <property type="term" value="F:GTPase activator activity"/>
    <property type="evidence" value="ECO:0007669"/>
    <property type="project" value="InterPro"/>
</dbReference>
<evidence type="ECO:0000256" key="3">
    <source>
        <dbReference type="ARBA" id="ARBA00018529"/>
    </source>
</evidence>
<feature type="compositionally biased region" description="Basic and acidic residues" evidence="7">
    <location>
        <begin position="1687"/>
        <end position="1697"/>
    </location>
</feature>
<dbReference type="Gene3D" id="1.10.10.10">
    <property type="entry name" value="Winged helix-like DNA-binding domain superfamily/Winged helix DNA-binding domain"/>
    <property type="match status" value="1"/>
</dbReference>
<feature type="region of interest" description="Disordered" evidence="7">
    <location>
        <begin position="1436"/>
        <end position="1483"/>
    </location>
</feature>
<dbReference type="PANTHER" id="PTHR13179:SF8">
    <property type="entry name" value="GATOR COMPLEX PROTEIN DEPDC5"/>
    <property type="match status" value="1"/>
</dbReference>
<dbReference type="GO" id="GO:1990130">
    <property type="term" value="C:GATOR1 complex"/>
    <property type="evidence" value="ECO:0007669"/>
    <property type="project" value="TreeGrafter"/>
</dbReference>
<comment type="subcellular location">
    <subcellularLocation>
        <location evidence="1">Vacuole membrane</location>
        <topology evidence="1">Peripheral membrane protein</topology>
    </subcellularLocation>
</comment>
<keyword evidence="5" id="KW-0926">Vacuole</keyword>
<sequence length="1852" mass="207970">MPSRGPVKGSHLRQVSAASLDTLGTSRSVGTSHYDPTDSGDGGSIKQPPTGLNRRPCTIWVHDENFSREEVLFNQAAFSETGVKVGDVIEISPVRGSTDASHSQLKSELGSRSLHESSADINQSSSFNPRSKFQSHTQGRYLFVVKPVPQDIKLRHSKLEISVTNNVANIFGFKNRSQVLLSVVSRSQCAAAHVDIVFRDQYLVRSDMWRLVMSELVDKTIYKGQKILFMGGIKATVKNIFIGGKKVLSGYFAPSTIPVFRSESAKYVLFIQMSREMWDFDAEGTGDILFSRVINGFLPELFKRWANIEARHLVTIVLFTRVEYDVTLDSGPPALNTETLKRISDPGRVPTRDFYRVVVNDMASGHWTTILNELKKDFRTFLRDVSVQTVDSEETPTTIGHGEDAPGETSKKAIIAGRPSTALRGNLLEALHFASSHLAYDHIDRDMLHTATSIVVITPGTGVFEVSYESLASTTEVLTNYGISIDLVCLSPMPLHSVPLFKYRRPKERPPSSTMGETHSNYSSPELRHRGSSLMSRSSHVSPRTSAPGSFIRPMSGDKNSDNSKEWCYGIPHWVDISFWNPETYREARRISKNDPNAPIPHTVTKQSKLFTPRVRLYEIQMMGIMESEQSNISIPYLSEGLHGFHRMSQSFGSVASVVGPHAAKFLFSPNSSYKATLSDSLRPEPFLPNLTSAKDMILPSSAKYQRKVLNWMDEYDDSVFHPSPEHRRSRKQQRPRKPIDPEVQIPRAHDRLSARSVTSLKEHEDNALERSISSHSSSQNLENSGSLSVRSKSPVATKEASPRKPAIKTSTTPRPSRISRTISFALRGLGSAPPRAQASTEVNAEHARATPILTRKQSSGVLSDTVSIGRPSSSSGDTASLSSTTETSDKSVKPVAIKKPIENSAVTPSRPISIKVASKKIPEESDPERSVIPNSFSTTATEVPYGQGKQTETTGIFPMKRTGPKVDITLNAGPEDVSTSQSPSKALAPWVRSINPSNTTKDTLRKNAWFGRWQHAYPRPPHVALVKWKSLKSPAVLPLTTEEFPTSAELASDYLQTPYRVFPNDDIEGEEPPKGRDVLLREMISLRLSHGFQIIVGSAVADACGEYELESLNVFDYRSLGKEGTTIYLSMGNTIHRLVCVAGGEVEVTKFTRRTSAAFLSDKGGSRIYKPAIRTYLSTKYEVRDVNLEPLREEYNWNYADNYLAGHRDLLINPTQQLRFWRVRYVLIPMRLPAHSKRHMQSFNEDNEEEIHLLGINQLTHMWQRHKYVPQEEKRFQSATRKKDQNPLNIMYQTRNPSEVVAAELDRILLTDPGLDNPPAQLLPDSELLERSSVNLSSLAQMIQGEKGVRMMDRRWHWRLHYNCFIGFEFTTWLLQNFRDIDTREEAVEFGNELMKHGLFQHVEKRHNFRDGNYFYQIASEYRVIRPESRTGWFPAPKKMDKSVPSTPVVENPKDSPSGRTKSESTDDTATSTLNTPSKSKSKVAIMLSKSMKYDVDPRKRSNRPEFVHLHYDRLHNPDNCFHIEIHWLKTTPKLIEDAVASWASTAEKFGLKLAQVPIAEVCALPETQPFRKPYRIQLKVKPPKPPAPTIFNTTSFTQQGTPDKHYYQKALLKRMDYVLDFEAWDAFPPDVEVSYSWGKPDFHYPQYVHRSGLSIIQITDEGDFLFLANRLYSTRAIFARDTSRLDRSDRPDQYRPRAATFDPLDRVSPRPSPLFRPVPEGSSPAISYVAPSIEPTNFIRTPEHVKDELEEFCHDAAKLEQFYSECQVRTVSTRVGPVPTTTLDSSIPSLELPASVVGHHISPPATFGSRQLGDPPSSNDTSSTGTQRREHNASRTGSPRSGYLGPVLGT</sequence>
<evidence type="ECO:0000256" key="4">
    <source>
        <dbReference type="ARBA" id="ARBA00021881"/>
    </source>
</evidence>
<feature type="domain" description="DEP" evidence="8">
    <location>
        <begin position="1346"/>
        <end position="1421"/>
    </location>
</feature>
<dbReference type="Pfam" id="PF24438">
    <property type="entry name" value="IML1_N_fung"/>
    <property type="match status" value="1"/>
</dbReference>
<feature type="compositionally biased region" description="Polar residues" evidence="7">
    <location>
        <begin position="1818"/>
        <end position="1828"/>
    </location>
</feature>
<dbReference type="OrthoDB" id="39497at2759"/>
<accession>V5FQ48</accession>
<evidence type="ECO:0000256" key="5">
    <source>
        <dbReference type="ARBA" id="ARBA00022554"/>
    </source>
</evidence>
<keyword evidence="6" id="KW-0472">Membrane</keyword>
<dbReference type="Pfam" id="PF12257">
    <property type="entry name" value="IML1"/>
    <property type="match status" value="1"/>
</dbReference>
<evidence type="ECO:0000256" key="7">
    <source>
        <dbReference type="SAM" id="MobiDB-lite"/>
    </source>
</evidence>
<comment type="caution">
    <text evidence="9">The sequence shown here is derived from an EMBL/GenBank/DDBJ whole genome shotgun (WGS) entry which is preliminary data.</text>
</comment>
<feature type="region of interest" description="Disordered" evidence="7">
    <location>
        <begin position="1803"/>
        <end position="1852"/>
    </location>
</feature>
<evidence type="ECO:0000256" key="2">
    <source>
        <dbReference type="ARBA" id="ARBA00005643"/>
    </source>
</evidence>